<dbReference type="SUPFAM" id="SSF48452">
    <property type="entry name" value="TPR-like"/>
    <property type="match status" value="1"/>
</dbReference>
<evidence type="ECO:0000313" key="9">
    <source>
        <dbReference type="Proteomes" id="UP000032049"/>
    </source>
</evidence>
<dbReference type="CDD" id="cd08977">
    <property type="entry name" value="SusD"/>
    <property type="match status" value="1"/>
</dbReference>
<dbReference type="InterPro" id="IPR033985">
    <property type="entry name" value="SusD-like_N"/>
</dbReference>
<dbReference type="PROSITE" id="PS51257">
    <property type="entry name" value="PROKAR_LIPOPROTEIN"/>
    <property type="match status" value="1"/>
</dbReference>
<evidence type="ECO:0000259" key="7">
    <source>
        <dbReference type="Pfam" id="PF14322"/>
    </source>
</evidence>
<evidence type="ECO:0000256" key="3">
    <source>
        <dbReference type="ARBA" id="ARBA00022729"/>
    </source>
</evidence>
<sequence>MMKKVLYIAVSLVLFGITGCKKQLTEEPKTFIAPEQFFKTDQDAVQGVNGVYFWLVGEYPQRLFQQDLWQILDEDCDAIRRPNSGALNLSANNSGSSLIVYGGFYKGIYNASQCIDKIPKSGTSDLKKRTEGEARFLRALFYYYVTGLFGDAPLITESNYSNTETVKSLPRSPVAEIRKLMISDLTSAIASLPDTYAAADKGRATKGAAQTLLTKVYLWNKDWVNAKNTAQAIKNSGTYTLLPEYADVFSANNEFNKESIFEIDFQKDLLNSYQHGFYSPDSRVGVEPFSKKPWYRSYVPYQSFANSFAPEDKRKAAQIATGYNGTAFATDAANKVSVWFGPKWWRLDADERNSGLDIYVFRYADVLLMLAEAANESGDSQTALSAINEVRQRAGIAPLAGLSQDALRTQLYQERGWELCGEGHRRLDLQRWGKLIESAKSASKAEEPVLSNSYQTFYNLLPVPASEIQKNPALTQNPGY</sequence>
<feature type="domain" description="RagB/SusD" evidence="6">
    <location>
        <begin position="349"/>
        <end position="480"/>
    </location>
</feature>
<keyword evidence="5" id="KW-0998">Cell outer membrane</keyword>
<dbReference type="Pfam" id="PF07980">
    <property type="entry name" value="SusD_RagB"/>
    <property type="match status" value="1"/>
</dbReference>
<evidence type="ECO:0000259" key="6">
    <source>
        <dbReference type="Pfam" id="PF07980"/>
    </source>
</evidence>
<evidence type="ECO:0000256" key="4">
    <source>
        <dbReference type="ARBA" id="ARBA00023136"/>
    </source>
</evidence>
<evidence type="ECO:0000313" key="8">
    <source>
        <dbReference type="EMBL" id="KIO75328.1"/>
    </source>
</evidence>
<dbReference type="Pfam" id="PF14322">
    <property type="entry name" value="SusD-like_3"/>
    <property type="match status" value="1"/>
</dbReference>
<dbReference type="RefSeq" id="WP_041885273.1">
    <property type="nucleotide sequence ID" value="NZ_CP157278.1"/>
</dbReference>
<keyword evidence="4" id="KW-0472">Membrane</keyword>
<dbReference type="InterPro" id="IPR011990">
    <property type="entry name" value="TPR-like_helical_dom_sf"/>
</dbReference>
<evidence type="ECO:0000256" key="1">
    <source>
        <dbReference type="ARBA" id="ARBA00004442"/>
    </source>
</evidence>
<gene>
    <name evidence="8" type="ORF">TH53_21160</name>
</gene>
<dbReference type="STRING" id="1503925.TH53_21160"/>
<dbReference type="GO" id="GO:0009279">
    <property type="term" value="C:cell outer membrane"/>
    <property type="evidence" value="ECO:0007669"/>
    <property type="project" value="UniProtKB-SubCell"/>
</dbReference>
<protein>
    <recommendedName>
        <fullName evidence="10">SusD protein</fullName>
    </recommendedName>
</protein>
<dbReference type="EMBL" id="JXRA01000105">
    <property type="protein sequence ID" value="KIO75328.1"/>
    <property type="molecule type" value="Genomic_DNA"/>
</dbReference>
<reference evidence="8 9" key="1">
    <citation type="submission" date="2015-01" db="EMBL/GenBank/DDBJ databases">
        <title>Draft genome sequence of Pedobacter sp. NL19 isolated from sludge of an effluent treatment pond in an abandoned uranium mine.</title>
        <authorList>
            <person name="Santos T."/>
            <person name="Caetano T."/>
            <person name="Covas C."/>
            <person name="Cruz A."/>
            <person name="Mendo S."/>
        </authorList>
    </citation>
    <scope>NUCLEOTIDE SEQUENCE [LARGE SCALE GENOMIC DNA]</scope>
    <source>
        <strain evidence="8 9">NL19</strain>
    </source>
</reference>
<evidence type="ECO:0000256" key="2">
    <source>
        <dbReference type="ARBA" id="ARBA00006275"/>
    </source>
</evidence>
<feature type="domain" description="SusD-like N-terminal" evidence="7">
    <location>
        <begin position="98"/>
        <end position="218"/>
    </location>
</feature>
<dbReference type="InterPro" id="IPR012944">
    <property type="entry name" value="SusD_RagB_dom"/>
</dbReference>
<dbReference type="AlphaFoldDB" id="A0A0D0F134"/>
<proteinExistence type="inferred from homology"/>
<name>A0A0D0F134_9SPHI</name>
<evidence type="ECO:0000256" key="5">
    <source>
        <dbReference type="ARBA" id="ARBA00023237"/>
    </source>
</evidence>
<comment type="caution">
    <text evidence="8">The sequence shown here is derived from an EMBL/GenBank/DDBJ whole genome shotgun (WGS) entry which is preliminary data.</text>
</comment>
<keyword evidence="3" id="KW-0732">Signal</keyword>
<accession>A0A0D0F134</accession>
<evidence type="ECO:0008006" key="10">
    <source>
        <dbReference type="Google" id="ProtNLM"/>
    </source>
</evidence>
<keyword evidence="9" id="KW-1185">Reference proteome</keyword>
<dbReference type="Proteomes" id="UP000032049">
    <property type="component" value="Unassembled WGS sequence"/>
</dbReference>
<organism evidence="8 9">
    <name type="scientific">Pedobacter lusitanus</name>
    <dbReference type="NCBI Taxonomy" id="1503925"/>
    <lineage>
        <taxon>Bacteria</taxon>
        <taxon>Pseudomonadati</taxon>
        <taxon>Bacteroidota</taxon>
        <taxon>Sphingobacteriia</taxon>
        <taxon>Sphingobacteriales</taxon>
        <taxon>Sphingobacteriaceae</taxon>
        <taxon>Pedobacter</taxon>
    </lineage>
</organism>
<comment type="subcellular location">
    <subcellularLocation>
        <location evidence="1">Cell outer membrane</location>
    </subcellularLocation>
</comment>
<dbReference type="Gene3D" id="1.25.40.390">
    <property type="match status" value="1"/>
</dbReference>
<comment type="similarity">
    <text evidence="2">Belongs to the SusD family.</text>
</comment>